<keyword evidence="1" id="KW-0547">Nucleotide-binding</keyword>
<feature type="region of interest" description="Disordered" evidence="5">
    <location>
        <begin position="437"/>
        <end position="459"/>
    </location>
</feature>
<feature type="compositionally biased region" description="Basic and acidic residues" evidence="5">
    <location>
        <begin position="437"/>
        <end position="451"/>
    </location>
</feature>
<dbReference type="EMBL" id="WSTB01000006">
    <property type="protein sequence ID" value="MWB95149.1"/>
    <property type="molecule type" value="Genomic_DNA"/>
</dbReference>
<dbReference type="InterPro" id="IPR027417">
    <property type="entry name" value="P-loop_NTPase"/>
</dbReference>
<dbReference type="PROSITE" id="PS51194">
    <property type="entry name" value="HELICASE_CTER"/>
    <property type="match status" value="1"/>
</dbReference>
<keyword evidence="4" id="KW-0067">ATP-binding</keyword>
<feature type="domain" description="Helicase C-terminal" evidence="7">
    <location>
        <begin position="250"/>
        <end position="447"/>
    </location>
</feature>
<feature type="domain" description="Helicase ATP-binding" evidence="6">
    <location>
        <begin position="80"/>
        <end position="216"/>
    </location>
</feature>
<dbReference type="InterPro" id="IPR050474">
    <property type="entry name" value="Hel308_SKI2-like"/>
</dbReference>
<evidence type="ECO:0000256" key="5">
    <source>
        <dbReference type="SAM" id="MobiDB-lite"/>
    </source>
</evidence>
<dbReference type="Pfam" id="PF00271">
    <property type="entry name" value="Helicase_C"/>
    <property type="match status" value="1"/>
</dbReference>
<dbReference type="RefSeq" id="WP_160375072.1">
    <property type="nucleotide sequence ID" value="NZ_WSTB01000006.1"/>
</dbReference>
<accession>A0A6I4NTZ0</accession>
<dbReference type="Proteomes" id="UP000471501">
    <property type="component" value="Unassembled WGS sequence"/>
</dbReference>
<evidence type="ECO:0000259" key="7">
    <source>
        <dbReference type="PROSITE" id="PS51194"/>
    </source>
</evidence>
<dbReference type="InterPro" id="IPR011545">
    <property type="entry name" value="DEAD/DEAH_box_helicase_dom"/>
</dbReference>
<dbReference type="InterPro" id="IPR014001">
    <property type="entry name" value="Helicase_ATP-bd"/>
</dbReference>
<dbReference type="SMART" id="SM00487">
    <property type="entry name" value="DEXDc"/>
    <property type="match status" value="1"/>
</dbReference>
<reference evidence="8 9" key="1">
    <citation type="submission" date="2019-12" db="EMBL/GenBank/DDBJ databases">
        <authorList>
            <person name="Kim Y.S."/>
        </authorList>
    </citation>
    <scope>NUCLEOTIDE SEQUENCE [LARGE SCALE GENOMIC DNA]</scope>
    <source>
        <strain evidence="8 9">GA093</strain>
    </source>
</reference>
<dbReference type="AlphaFoldDB" id="A0A6I4NTZ0"/>
<dbReference type="GO" id="GO:0004386">
    <property type="term" value="F:helicase activity"/>
    <property type="evidence" value="ECO:0007669"/>
    <property type="project" value="UniProtKB-KW"/>
</dbReference>
<dbReference type="PANTHER" id="PTHR47961:SF6">
    <property type="entry name" value="DNA-DIRECTED DNA POLYMERASE"/>
    <property type="match status" value="1"/>
</dbReference>
<dbReference type="InterPro" id="IPR001650">
    <property type="entry name" value="Helicase_C-like"/>
</dbReference>
<evidence type="ECO:0000256" key="1">
    <source>
        <dbReference type="ARBA" id="ARBA00022741"/>
    </source>
</evidence>
<keyword evidence="2" id="KW-0378">Hydrolase</keyword>
<dbReference type="GO" id="GO:0016787">
    <property type="term" value="F:hydrolase activity"/>
    <property type="evidence" value="ECO:0007669"/>
    <property type="project" value="UniProtKB-KW"/>
</dbReference>
<sequence length="672" mass="78320">MIDSENELINQENREVVIKLLDDSNSKVSLEDLFLFDLSPYYKEKIEDSFFSKQLEFIQERNLLSHNPNISFTSEQITIYNKIVENERSIVSAPTSFGKTMLIKEYIYNYQPKKIVFIVPTNSLADELLDDFKNLFENMSYTIFDSIKNLEKINEKSIFIGTQEKYYNLIQFYDKIDLFVIDEAYKLTDPIKGSREVILNRSFIDTLENSNKIILLMPLVNSLSGLGHLNFEILKSDYAPVAKSFQSSKKLDKKINETISENNKTNLIYFSSPKYLEKFYLKNLKNISNPIAVSDNWVKRVEEDFHPEWLPIQALKSGIGIHYGPMPKFIQKKVIELFKTRAINNILATNSIIEGVNTPTKNIYIANSNDILGKNDLVKFKNLIGRAGRLGEHKVGEIFYWEKHQSQFESANLSYEKIDIQFVIENRAEIIEINREDESEEKIDSKDDNSNENKNTLKNLLDNSNYSNVPHLEVSKLLNTHGFTLNQLITLINYIKEKDKIYLLGIIGKINKGIDTNAYNVALNHKFKSFNEMVEELHILKPNEEKSKIISLLIDMIYSVLPFRIIPLINFTIDINELYKEHNLKSLLKDDVIKEANSRKAQFYSKFIGIENPTHESLVIVNKLFEYGIPYQRVRPYLKELTEKLPNKFSIHDIKKIIFENNSMEDLRIYFE</sequence>
<protein>
    <submittedName>
        <fullName evidence="8">DEAD/DEAH box helicase</fullName>
    </submittedName>
</protein>
<evidence type="ECO:0000313" key="9">
    <source>
        <dbReference type="Proteomes" id="UP000471501"/>
    </source>
</evidence>
<comment type="caution">
    <text evidence="8">The sequence shown here is derived from an EMBL/GenBank/DDBJ whole genome shotgun (WGS) entry which is preliminary data.</text>
</comment>
<evidence type="ECO:0000313" key="8">
    <source>
        <dbReference type="EMBL" id="MWB95149.1"/>
    </source>
</evidence>
<evidence type="ECO:0000256" key="4">
    <source>
        <dbReference type="ARBA" id="ARBA00022840"/>
    </source>
</evidence>
<dbReference type="GO" id="GO:0005524">
    <property type="term" value="F:ATP binding"/>
    <property type="evidence" value="ECO:0007669"/>
    <property type="project" value="UniProtKB-KW"/>
</dbReference>
<dbReference type="Gene3D" id="3.40.50.300">
    <property type="entry name" value="P-loop containing nucleotide triphosphate hydrolases"/>
    <property type="match status" value="2"/>
</dbReference>
<evidence type="ECO:0000256" key="3">
    <source>
        <dbReference type="ARBA" id="ARBA00022806"/>
    </source>
</evidence>
<keyword evidence="3 8" id="KW-0347">Helicase</keyword>
<gene>
    <name evidence="8" type="ORF">GON26_12325</name>
</gene>
<dbReference type="GO" id="GO:0003676">
    <property type="term" value="F:nucleic acid binding"/>
    <property type="evidence" value="ECO:0007669"/>
    <property type="project" value="InterPro"/>
</dbReference>
<evidence type="ECO:0000259" key="6">
    <source>
        <dbReference type="PROSITE" id="PS51192"/>
    </source>
</evidence>
<dbReference type="SUPFAM" id="SSF52540">
    <property type="entry name" value="P-loop containing nucleoside triphosphate hydrolases"/>
    <property type="match status" value="2"/>
</dbReference>
<dbReference type="PANTHER" id="PTHR47961">
    <property type="entry name" value="DNA POLYMERASE THETA, PUTATIVE (AFU_ORTHOLOGUE AFUA_1G05260)-RELATED"/>
    <property type="match status" value="1"/>
</dbReference>
<keyword evidence="9" id="KW-1185">Reference proteome</keyword>
<name>A0A6I4NTZ0_9FLAO</name>
<organism evidence="8 9">
    <name type="scientific">Flavobacterium hydrocarbonoxydans</name>
    <dbReference type="NCBI Taxonomy" id="2683249"/>
    <lineage>
        <taxon>Bacteria</taxon>
        <taxon>Pseudomonadati</taxon>
        <taxon>Bacteroidota</taxon>
        <taxon>Flavobacteriia</taxon>
        <taxon>Flavobacteriales</taxon>
        <taxon>Flavobacteriaceae</taxon>
        <taxon>Flavobacterium</taxon>
    </lineage>
</organism>
<proteinExistence type="predicted"/>
<evidence type="ECO:0000256" key="2">
    <source>
        <dbReference type="ARBA" id="ARBA00022801"/>
    </source>
</evidence>
<dbReference type="Pfam" id="PF00270">
    <property type="entry name" value="DEAD"/>
    <property type="match status" value="1"/>
</dbReference>
<dbReference type="PROSITE" id="PS51192">
    <property type="entry name" value="HELICASE_ATP_BIND_1"/>
    <property type="match status" value="1"/>
</dbReference>